<feature type="transmembrane region" description="Helical" evidence="5">
    <location>
        <begin position="192"/>
        <end position="211"/>
    </location>
</feature>
<dbReference type="RefSeq" id="WP_007976271.1">
    <property type="nucleotide sequence ID" value="NZ_AEMG01000002.1"/>
</dbReference>
<reference evidence="8" key="3">
    <citation type="submission" date="2016-11" db="EMBL/GenBank/DDBJ databases">
        <authorList>
            <person name="Jaros S."/>
            <person name="Januszkiewicz K."/>
            <person name="Wedrychowicz H."/>
        </authorList>
    </citation>
    <scope>NUCLEOTIDE SEQUENCE [LARGE SCALE GENOMIC DNA]</scope>
    <source>
        <strain evidence="8">DX253</strain>
    </source>
</reference>
<keyword evidence="4 5" id="KW-0472">Membrane</keyword>
<dbReference type="InterPro" id="IPR047817">
    <property type="entry name" value="ABC2_TM_bact-type"/>
</dbReference>
<evidence type="ECO:0000256" key="1">
    <source>
        <dbReference type="ARBA" id="ARBA00004141"/>
    </source>
</evidence>
<evidence type="ECO:0000256" key="3">
    <source>
        <dbReference type="ARBA" id="ARBA00022989"/>
    </source>
</evidence>
<reference evidence="7 9" key="1">
    <citation type="journal article" date="2014" name="ISME J.">
        <title>Trehalose/2-sulfotrehalose biosynthesis and glycine-betaine uptake are widely spread mechanisms for osmoadaptation in the Halobacteriales.</title>
        <authorList>
            <person name="Youssef N.H."/>
            <person name="Savage-Ashlock K.N."/>
            <person name="McCully A.L."/>
            <person name="Luedtke B."/>
            <person name="Shaw E.I."/>
            <person name="Hoff W.D."/>
            <person name="Elshahed M.S."/>
        </authorList>
    </citation>
    <scope>NUCLEOTIDE SEQUENCE [LARGE SCALE GENOMIC DNA]</scope>
    <source>
        <strain evidence="7 9">DX253</strain>
    </source>
</reference>
<dbReference type="EMBL" id="FRAN01000007">
    <property type="protein sequence ID" value="SHL49567.1"/>
    <property type="molecule type" value="Genomic_DNA"/>
</dbReference>
<dbReference type="PANTHER" id="PTHR43229:SF2">
    <property type="entry name" value="NODULATION PROTEIN J"/>
    <property type="match status" value="1"/>
</dbReference>
<dbReference type="PRINTS" id="PR00164">
    <property type="entry name" value="ABC2TRNSPORT"/>
</dbReference>
<evidence type="ECO:0000313" key="10">
    <source>
        <dbReference type="Proteomes" id="UP000184203"/>
    </source>
</evidence>
<name>E7QMU5_HALPU</name>
<feature type="domain" description="ABC transmembrane type-2" evidence="6">
    <location>
        <begin position="39"/>
        <end position="272"/>
    </location>
</feature>
<dbReference type="InterPro" id="IPR051784">
    <property type="entry name" value="Nod_factor_ABC_transporter"/>
</dbReference>
<evidence type="ECO:0000313" key="9">
    <source>
        <dbReference type="Proteomes" id="UP000003751"/>
    </source>
</evidence>
<dbReference type="Proteomes" id="UP000003751">
    <property type="component" value="Unassembled WGS sequence"/>
</dbReference>
<dbReference type="PATRIC" id="fig|797209.4.peg.246"/>
<dbReference type="PIRSF" id="PIRSF006648">
    <property type="entry name" value="DrrB"/>
    <property type="match status" value="1"/>
</dbReference>
<keyword evidence="3 5" id="KW-1133">Transmembrane helix</keyword>
<dbReference type="STRING" id="797209.GCA_000376445_01946"/>
<protein>
    <submittedName>
        <fullName evidence="8">ABC-2 type transport system permease protein</fullName>
    </submittedName>
    <submittedName>
        <fullName evidence="7">ABC-2 type transporter</fullName>
    </submittedName>
</protein>
<feature type="transmembrane region" description="Helical" evidence="5">
    <location>
        <begin position="247"/>
        <end position="269"/>
    </location>
</feature>
<organism evidence="7 9">
    <name type="scientific">Haladaptatus paucihalophilus DX253</name>
    <dbReference type="NCBI Taxonomy" id="797209"/>
    <lineage>
        <taxon>Archaea</taxon>
        <taxon>Methanobacteriati</taxon>
        <taxon>Methanobacteriota</taxon>
        <taxon>Stenosarchaea group</taxon>
        <taxon>Halobacteria</taxon>
        <taxon>Halobacteriales</taxon>
        <taxon>Haladaptataceae</taxon>
        <taxon>Haladaptatus</taxon>
    </lineage>
</organism>
<accession>E7QMU5</accession>
<dbReference type="PROSITE" id="PS51012">
    <property type="entry name" value="ABC_TM2"/>
    <property type="match status" value="1"/>
</dbReference>
<evidence type="ECO:0000256" key="4">
    <source>
        <dbReference type="ARBA" id="ARBA00023136"/>
    </source>
</evidence>
<evidence type="ECO:0000313" key="7">
    <source>
        <dbReference type="EMBL" id="EFW93740.1"/>
    </source>
</evidence>
<dbReference type="GO" id="GO:0043190">
    <property type="term" value="C:ATP-binding cassette (ABC) transporter complex"/>
    <property type="evidence" value="ECO:0007669"/>
    <property type="project" value="InterPro"/>
</dbReference>
<gene>
    <name evidence="8" type="ORF">SAMN05444342_3964</name>
    <name evidence="7" type="ORF">ZOD2009_01315</name>
</gene>
<dbReference type="Pfam" id="PF01061">
    <property type="entry name" value="ABC2_membrane"/>
    <property type="match status" value="1"/>
</dbReference>
<proteinExistence type="predicted"/>
<feature type="transmembrane region" description="Helical" evidence="5">
    <location>
        <begin position="159"/>
        <end position="180"/>
    </location>
</feature>
<evidence type="ECO:0000313" key="8">
    <source>
        <dbReference type="EMBL" id="SHL49567.1"/>
    </source>
</evidence>
<reference evidence="10" key="2">
    <citation type="submission" date="2016-11" db="EMBL/GenBank/DDBJ databases">
        <authorList>
            <person name="Varghese N."/>
            <person name="Submissions S."/>
        </authorList>
    </citation>
    <scope>NUCLEOTIDE SEQUENCE [LARGE SCALE GENOMIC DNA]</scope>
    <source>
        <strain evidence="10">DX253</strain>
    </source>
</reference>
<feature type="transmembrane region" description="Helical" evidence="5">
    <location>
        <begin position="134"/>
        <end position="153"/>
    </location>
</feature>
<dbReference type="EMBL" id="AEMG01000002">
    <property type="protein sequence ID" value="EFW93740.1"/>
    <property type="molecule type" value="Genomic_DNA"/>
</dbReference>
<evidence type="ECO:0000256" key="5">
    <source>
        <dbReference type="SAM" id="Phobius"/>
    </source>
</evidence>
<dbReference type="GO" id="GO:0140359">
    <property type="term" value="F:ABC-type transporter activity"/>
    <property type="evidence" value="ECO:0007669"/>
    <property type="project" value="InterPro"/>
</dbReference>
<evidence type="ECO:0000256" key="2">
    <source>
        <dbReference type="ARBA" id="ARBA00022692"/>
    </source>
</evidence>
<feature type="transmembrane region" description="Helical" evidence="5">
    <location>
        <begin position="37"/>
        <end position="59"/>
    </location>
</feature>
<evidence type="ECO:0000259" key="6">
    <source>
        <dbReference type="PROSITE" id="PS51012"/>
    </source>
</evidence>
<sequence length="277" mass="29336">MSTDLGASEDRTLAPGNGFLGDTWVNMRRWLLKSVRNPFIVTSSIVQPLIFLVLFSQVFGQVTGGAIGGPGQNVEYISFLLPAIIIQVSLVAAASSGIGLVNDIETGMFAKALVSPMNRGAVFLGKTLAEVARICVQIIIVVVVGVLLGANIATGFLGVLALMLIGILFSIWFTALSNVVGIQTGDTESTIIAVNFLQLPLLFVSSAFLPVDRLPQWIQYISAVNPITYGVDAARALVITGWEWNTILPSIAILVALDLVLTGIALVVLRRATSASV</sequence>
<dbReference type="Proteomes" id="UP000184203">
    <property type="component" value="Unassembled WGS sequence"/>
</dbReference>
<dbReference type="OrthoDB" id="147058at2157"/>
<dbReference type="PANTHER" id="PTHR43229">
    <property type="entry name" value="NODULATION PROTEIN J"/>
    <property type="match status" value="1"/>
</dbReference>
<keyword evidence="2 5" id="KW-0812">Transmembrane</keyword>
<dbReference type="InterPro" id="IPR000412">
    <property type="entry name" value="ABC_2_transport"/>
</dbReference>
<dbReference type="eggNOG" id="arCOG01467">
    <property type="taxonomic scope" value="Archaea"/>
</dbReference>
<comment type="subcellular location">
    <subcellularLocation>
        <location evidence="1">Membrane</location>
        <topology evidence="1">Multi-pass membrane protein</topology>
    </subcellularLocation>
</comment>
<dbReference type="AlphaFoldDB" id="E7QMU5"/>
<dbReference type="InterPro" id="IPR013525">
    <property type="entry name" value="ABC2_TM"/>
</dbReference>
<keyword evidence="10" id="KW-1185">Reference proteome</keyword>
<feature type="transmembrane region" description="Helical" evidence="5">
    <location>
        <begin position="79"/>
        <end position="101"/>
    </location>
</feature>